<proteinExistence type="inferred from homology"/>
<dbReference type="PANTHER" id="PTHR13298:SF11">
    <property type="entry name" value="RAPAMYCIN-INSENSITIVE COMPANION OF MTOR"/>
    <property type="match status" value="1"/>
</dbReference>
<dbReference type="HOGENOM" id="CLU_001013_0_0_1"/>
<evidence type="ECO:0000313" key="5">
    <source>
        <dbReference type="EMBL" id="EAR95655.2"/>
    </source>
</evidence>
<dbReference type="SMART" id="SM01307">
    <property type="entry name" value="RICTOR_M"/>
    <property type="match status" value="1"/>
</dbReference>
<dbReference type="InterPro" id="IPR029453">
    <property type="entry name" value="Rictor_IV"/>
</dbReference>
<dbReference type="InParanoid" id="I7M178"/>
<evidence type="ECO:0000259" key="3">
    <source>
        <dbReference type="SMART" id="SM01308"/>
    </source>
</evidence>
<keyword evidence="6" id="KW-1185">Reference proteome</keyword>
<dbReference type="InterPro" id="IPR029452">
    <property type="entry name" value="RICTOR_V"/>
</dbReference>
<dbReference type="Pfam" id="PF14666">
    <property type="entry name" value="RICTOR_M"/>
    <property type="match status" value="1"/>
</dbReference>
<dbReference type="OMA" id="PEWYQTF"/>
<dbReference type="PANTHER" id="PTHR13298">
    <property type="entry name" value="CYTOSOLIC REGULATOR PIANISSIMO"/>
    <property type="match status" value="1"/>
</dbReference>
<accession>I7M178</accession>
<dbReference type="SMART" id="SM01308">
    <property type="entry name" value="RICTOR_N"/>
    <property type="match status" value="1"/>
</dbReference>
<dbReference type="SMART" id="SM01303">
    <property type="entry name" value="RasGEF_N_2"/>
    <property type="match status" value="1"/>
</dbReference>
<dbReference type="InterPro" id="IPR028267">
    <property type="entry name" value="Pianissimo_N"/>
</dbReference>
<sequence>MSNIQERRQHLTEQELVQEALRLILFFAQNKGTQVYNENKAYLLQELVNTVKKLSEMQSSQLNSFYNEEGSIINIIRQFMIEIRPHLRQNTIKLFRLIFVSEKFALQYIQYNIPIFIARTLEREINPDSRNYSNQQSQQQEIDQALKFIKRWIEISPKTFPKLLANSLVAFAEGADEQYKSVSIEIVRKLAMGNPQQCAWSGGIKLLTDSIIDPNLESQSDAIIQSLLFLLNDPEYRNLIRAYLDFSKIFGIFTDIDCPTKTKPRQQLDEEYKKEIEAFDRKLQLAKKALITILKTWKGLIYLGNQRIAMKSLVQALRHPIHEKIRNAIYDILGELLALGGKECQGNSLTVQHFLNYYLMILIQLLLDCDLFSLLIELSGLEDEKKSLRAQELLKQLTTLMFNLLPNCSKYTDFLISAANQCNEQLTDLKACSSNILSIMGNYVFDSNKKNKKTVHSKFMYLCEKFYLTTQLGLPSHRINKQTMGKIKFQNETESDDLNFDKLLSDTNIQKDSQQWNWNSILEIVQTYFQSKFSDLKNRLLKKLLPYFHPHQKQFISLEWKESNFIQAKVGYLLIQNLLKIGQEGAYILTTPPSELICISRSFMGELYHILVSDYNYDIKHEATQLLKPSEFNEKMIREYISWIGLFSKIKQGQKLLEEAKIWDTLKNYVTKDKGKRDHILNIILYCLDYGKENKSREFLQFCLEKGSINLQKSCLELLSLLNRSEFIDFQKWGIELIAQKLDINQNEDIRMKALSVAKEVIQEKQYLMEFLKKQPCLQDLGEEGDSFLMTLLSSDIGFEYLSKMSEQQNWVEEQMQRWREQLNLDYVNKIEICLLNALDYIQDYEEPNVYRFPDILNNPQNSLLTLGFIHRMPWIMIIGFNTADCKDTIQFMVQIEYQGQENINQFILVGTPDPYSTYLHPEKYKIPIDDKFQINFSLQVGKNYLDKQCNYQAEPCVTHLKFDFKDKSQFSKFQNKQIIINKGGINLIFDQDENQNTIKLRQIRLFMKMGENNRLNQQKIPLHFYGELVKTKQGQKMLLENKIIENCFESIKNPKENIMNKRASLWVIGNICYCKEGIKKMKNMKLIDHLVTFAEQSEILSLRGTCLYILNMIANTEQGRIELEKQEWISHWNQNLGWITMPNNMRQFFNIRNIHNEGQRTYWPDQNEYWDKFNAHQKELQIGEDENILLQNVALLSNGFTYRKAIWDIKKIAKKNPKIFEDKNVFFNVILMLDFYKFNHESRKFILSMFDKIFSSEEIFFKLDTNPILIKPIA</sequence>
<dbReference type="Pfam" id="PF14663">
    <property type="entry name" value="RasGEF_N_2"/>
    <property type="match status" value="1"/>
</dbReference>
<dbReference type="KEGG" id="tet:TTHERM_00266650"/>
<evidence type="ECO:0000256" key="1">
    <source>
        <dbReference type="ARBA" id="ARBA00008878"/>
    </source>
</evidence>
<dbReference type="InterPro" id="IPR029451">
    <property type="entry name" value="RICTOR_M"/>
</dbReference>
<dbReference type="Proteomes" id="UP000009168">
    <property type="component" value="Unassembled WGS sequence"/>
</dbReference>
<dbReference type="eggNOG" id="KOG3694">
    <property type="taxonomic scope" value="Eukaryota"/>
</dbReference>
<dbReference type="OrthoDB" id="14744at2759"/>
<dbReference type="SMART" id="SM01310">
    <property type="entry name" value="RICTOR_V"/>
    <property type="match status" value="1"/>
</dbReference>
<dbReference type="InterPro" id="IPR016024">
    <property type="entry name" value="ARM-type_fold"/>
</dbReference>
<evidence type="ECO:0000313" key="6">
    <source>
        <dbReference type="Proteomes" id="UP000009168"/>
    </source>
</evidence>
<dbReference type="GO" id="GO:0038203">
    <property type="term" value="P:TORC2 signaling"/>
    <property type="evidence" value="ECO:0007669"/>
    <property type="project" value="TreeGrafter"/>
</dbReference>
<dbReference type="SUPFAM" id="SSF48371">
    <property type="entry name" value="ARM repeat"/>
    <property type="match status" value="2"/>
</dbReference>
<reference evidence="6" key="1">
    <citation type="journal article" date="2006" name="PLoS Biol.">
        <title>Macronuclear genome sequence of the ciliate Tetrahymena thermophila, a model eukaryote.</title>
        <authorList>
            <person name="Eisen J.A."/>
            <person name="Coyne R.S."/>
            <person name="Wu M."/>
            <person name="Wu D."/>
            <person name="Thiagarajan M."/>
            <person name="Wortman J.R."/>
            <person name="Badger J.H."/>
            <person name="Ren Q."/>
            <person name="Amedeo P."/>
            <person name="Jones K.M."/>
            <person name="Tallon L.J."/>
            <person name="Delcher A.L."/>
            <person name="Salzberg S.L."/>
            <person name="Silva J.C."/>
            <person name="Haas B.J."/>
            <person name="Majoros W.H."/>
            <person name="Farzad M."/>
            <person name="Carlton J.M."/>
            <person name="Smith R.K. Jr."/>
            <person name="Garg J."/>
            <person name="Pearlman R.E."/>
            <person name="Karrer K.M."/>
            <person name="Sun L."/>
            <person name="Manning G."/>
            <person name="Elde N.C."/>
            <person name="Turkewitz A.P."/>
            <person name="Asai D.J."/>
            <person name="Wilkes D.E."/>
            <person name="Wang Y."/>
            <person name="Cai H."/>
            <person name="Collins K."/>
            <person name="Stewart B.A."/>
            <person name="Lee S.R."/>
            <person name="Wilamowska K."/>
            <person name="Weinberg Z."/>
            <person name="Ruzzo W.L."/>
            <person name="Wloga D."/>
            <person name="Gaertig J."/>
            <person name="Frankel J."/>
            <person name="Tsao C.-C."/>
            <person name="Gorovsky M.A."/>
            <person name="Keeling P.J."/>
            <person name="Waller R.F."/>
            <person name="Patron N.J."/>
            <person name="Cherry J.M."/>
            <person name="Stover N.A."/>
            <person name="Krieger C.J."/>
            <person name="del Toro C."/>
            <person name="Ryder H.F."/>
            <person name="Williamson S.C."/>
            <person name="Barbeau R.A."/>
            <person name="Hamilton E.P."/>
            <person name="Orias E."/>
        </authorList>
    </citation>
    <scope>NUCLEOTIDE SEQUENCE [LARGE SCALE GENOMIC DNA]</scope>
    <source>
        <strain evidence="6">SB210</strain>
    </source>
</reference>
<comment type="similarity">
    <text evidence="1">Belongs to the RICTOR family.</text>
</comment>
<feature type="domain" description="Rapamycin-insensitive companion of mTOR N-terminal" evidence="3">
    <location>
        <begin position="44"/>
        <end position="406"/>
    </location>
</feature>
<protein>
    <submittedName>
        <fullName evidence="5">Cytosolic regulator of adenylyl cyclase, putative</fullName>
    </submittedName>
</protein>
<dbReference type="EMBL" id="GG662703">
    <property type="protein sequence ID" value="EAR95655.2"/>
    <property type="molecule type" value="Genomic_DNA"/>
</dbReference>
<gene>
    <name evidence="5" type="ORF">TTHERM_00266650</name>
</gene>
<dbReference type="Pfam" id="PF14668">
    <property type="entry name" value="RICTOR_V"/>
    <property type="match status" value="1"/>
</dbReference>
<dbReference type="Pfam" id="PF14664">
    <property type="entry name" value="RICTOR_N"/>
    <property type="match status" value="1"/>
</dbReference>
<feature type="domain" description="Rapamycin-insensitive companion of mTOR" evidence="4">
    <location>
        <begin position="1059"/>
        <end position="1131"/>
    </location>
</feature>
<feature type="domain" description="Rapamycin-insensitive companion of mTOR middle" evidence="2">
    <location>
        <begin position="495"/>
        <end position="725"/>
    </location>
</feature>
<dbReference type="RefSeq" id="XP_001015900.2">
    <property type="nucleotide sequence ID" value="XM_001015900.2"/>
</dbReference>
<evidence type="ECO:0000259" key="4">
    <source>
        <dbReference type="SMART" id="SM01310"/>
    </source>
</evidence>
<evidence type="ECO:0000259" key="2">
    <source>
        <dbReference type="SMART" id="SM01307"/>
    </source>
</evidence>
<dbReference type="InterPro" id="IPR028268">
    <property type="entry name" value="Pianissimo_fam"/>
</dbReference>
<dbReference type="STRING" id="312017.I7M178"/>
<organism evidence="5 6">
    <name type="scientific">Tetrahymena thermophila (strain SB210)</name>
    <dbReference type="NCBI Taxonomy" id="312017"/>
    <lineage>
        <taxon>Eukaryota</taxon>
        <taxon>Sar</taxon>
        <taxon>Alveolata</taxon>
        <taxon>Ciliophora</taxon>
        <taxon>Intramacronucleata</taxon>
        <taxon>Oligohymenophorea</taxon>
        <taxon>Hymenostomatida</taxon>
        <taxon>Tetrahymenina</taxon>
        <taxon>Tetrahymenidae</taxon>
        <taxon>Tetrahymena</taxon>
    </lineage>
</organism>
<dbReference type="AlphaFoldDB" id="I7M178"/>
<dbReference type="GeneID" id="7834411"/>
<name>I7M178_TETTS</name>
<dbReference type="GO" id="GO:0031932">
    <property type="term" value="C:TORC2 complex"/>
    <property type="evidence" value="ECO:0007669"/>
    <property type="project" value="InterPro"/>
</dbReference>